<protein>
    <submittedName>
        <fullName evidence="1">Pyridoxamine 5'-phosphate oxidase family protein</fullName>
    </submittedName>
</protein>
<proteinExistence type="predicted"/>
<dbReference type="Pfam" id="PF12900">
    <property type="entry name" value="Pyridox_ox_2"/>
    <property type="match status" value="1"/>
</dbReference>
<keyword evidence="2" id="KW-1185">Reference proteome</keyword>
<gene>
    <name evidence="1" type="ORF">L3X39_11835</name>
</gene>
<dbReference type="Gene3D" id="2.30.110.10">
    <property type="entry name" value="Electron Transport, Fmn-binding Protein, Chain A"/>
    <property type="match status" value="1"/>
</dbReference>
<evidence type="ECO:0000313" key="2">
    <source>
        <dbReference type="Proteomes" id="UP001200022"/>
    </source>
</evidence>
<comment type="caution">
    <text evidence="1">The sequence shown here is derived from an EMBL/GenBank/DDBJ whole genome shotgun (WGS) entry which is preliminary data.</text>
</comment>
<organism evidence="1 2">
    <name type="scientific">Flaviramulus multivorans</name>
    <dbReference type="NCBI Taxonomy" id="1304750"/>
    <lineage>
        <taxon>Bacteria</taxon>
        <taxon>Pseudomonadati</taxon>
        <taxon>Bacteroidota</taxon>
        <taxon>Flavobacteriia</taxon>
        <taxon>Flavobacteriales</taxon>
        <taxon>Flavobacteriaceae</taxon>
        <taxon>Flaviramulus</taxon>
    </lineage>
</organism>
<name>A0ABS9IL42_9FLAO</name>
<dbReference type="InterPro" id="IPR012349">
    <property type="entry name" value="Split_barrel_FMN-bd"/>
</dbReference>
<dbReference type="SUPFAM" id="SSF50475">
    <property type="entry name" value="FMN-binding split barrel"/>
    <property type="match status" value="1"/>
</dbReference>
<dbReference type="InterPro" id="IPR024747">
    <property type="entry name" value="Pyridox_Oxase-rel"/>
</dbReference>
<dbReference type="Proteomes" id="UP001200022">
    <property type="component" value="Unassembled WGS sequence"/>
</dbReference>
<sequence>MIQNLEKKECEFILKHNYVGHLAYIYGNAPFLIPITYYYSNNKIICYSGEGHKINAMRMHPDVALEVAEIDTINHWQSVVVHGKYEELEGSTARAMLHEFSLGIKDIVMKKERKDLNFISEFSAKIDKDDIPIIFQINIKEMTGKMRRKN</sequence>
<reference evidence="1 2" key="1">
    <citation type="submission" date="2022-01" db="EMBL/GenBank/DDBJ databases">
        <title>Draft genome sequence of Sabulilitoribacter multivorans KCTC 32326.</title>
        <authorList>
            <person name="Oh J.-S."/>
        </authorList>
    </citation>
    <scope>NUCLEOTIDE SEQUENCE [LARGE SCALE GENOMIC DNA]</scope>
    <source>
        <strain evidence="1 2">M-M16</strain>
    </source>
</reference>
<dbReference type="RefSeq" id="WP_237232007.1">
    <property type="nucleotide sequence ID" value="NZ_JAKKDV010000005.1"/>
</dbReference>
<dbReference type="EMBL" id="JAKKDV010000005">
    <property type="protein sequence ID" value="MCF7561328.1"/>
    <property type="molecule type" value="Genomic_DNA"/>
</dbReference>
<accession>A0ABS9IL42</accession>
<evidence type="ECO:0000313" key="1">
    <source>
        <dbReference type="EMBL" id="MCF7561328.1"/>
    </source>
</evidence>